<keyword evidence="1 3" id="KW-0378">Hydrolase</keyword>
<dbReference type="Proteomes" id="UP001185012">
    <property type="component" value="Unassembled WGS sequence"/>
</dbReference>
<evidence type="ECO:0000256" key="1">
    <source>
        <dbReference type="ARBA" id="ARBA00022801"/>
    </source>
</evidence>
<dbReference type="Pfam" id="PF00702">
    <property type="entry name" value="Hydrolase"/>
    <property type="match status" value="1"/>
</dbReference>
<dbReference type="PANTHER" id="PTHR46470">
    <property type="entry name" value="N-ACYLNEURAMINATE-9-PHOSPHATASE"/>
    <property type="match status" value="1"/>
</dbReference>
<dbReference type="SUPFAM" id="SSF56784">
    <property type="entry name" value="HAD-like"/>
    <property type="match status" value="1"/>
</dbReference>
<evidence type="ECO:0000313" key="3">
    <source>
        <dbReference type="EMBL" id="MDR6225792.1"/>
    </source>
</evidence>
<organism evidence="3 4">
    <name type="scientific">Desmospora profundinema</name>
    <dbReference type="NCBI Taxonomy" id="1571184"/>
    <lineage>
        <taxon>Bacteria</taxon>
        <taxon>Bacillati</taxon>
        <taxon>Bacillota</taxon>
        <taxon>Bacilli</taxon>
        <taxon>Bacillales</taxon>
        <taxon>Thermoactinomycetaceae</taxon>
        <taxon>Desmospora</taxon>
    </lineage>
</organism>
<sequence length="273" mass="30787">MKNEWFNVRLIIFDLDGTLYEDTNHFEYFASLLKQMIPSDRQAAFESTYRQILAGDHPVSIGKAYDLKQDAVLTLDPITLRAASVCDWDGNPWTPNRVQDTYPEPVTLDFENIVAIGDGWWLPFAVAKHYGAGNTYPAYVKTKEYLTAHEHLLTRTPGLRSWLEQQGKSKSLVLVTNSEQDDVQRLLSQLDLSGVFHQVVTDARKPAGTTAIFQNLLKEHGVLPEEAVSIGDNFLNEVAPALHLGMKAVLLQPTPAPFAHDRLWVVRSIRDLF</sequence>
<keyword evidence="4" id="KW-1185">Reference proteome</keyword>
<dbReference type="RefSeq" id="WP_309864840.1">
    <property type="nucleotide sequence ID" value="NZ_JAVDQG010000003.1"/>
</dbReference>
<gene>
    <name evidence="3" type="ORF">JOE21_001790</name>
</gene>
<comment type="caution">
    <text evidence="3">The sequence shown here is derived from an EMBL/GenBank/DDBJ whole genome shotgun (WGS) entry which is preliminary data.</text>
</comment>
<dbReference type="InterPro" id="IPR036412">
    <property type="entry name" value="HAD-like_sf"/>
</dbReference>
<name>A0ABU1ILY8_9BACL</name>
<evidence type="ECO:0000256" key="2">
    <source>
        <dbReference type="ARBA" id="ARBA00022842"/>
    </source>
</evidence>
<accession>A0ABU1ILY8</accession>
<reference evidence="3 4" key="1">
    <citation type="submission" date="2023-07" db="EMBL/GenBank/DDBJ databases">
        <title>Genomic Encyclopedia of Type Strains, Phase IV (KMG-IV): sequencing the most valuable type-strain genomes for metagenomic binning, comparative biology and taxonomic classification.</title>
        <authorList>
            <person name="Goeker M."/>
        </authorList>
    </citation>
    <scope>NUCLEOTIDE SEQUENCE [LARGE SCALE GENOMIC DNA]</scope>
    <source>
        <strain evidence="3 4">DSM 45903</strain>
    </source>
</reference>
<dbReference type="InterPro" id="IPR023214">
    <property type="entry name" value="HAD_sf"/>
</dbReference>
<dbReference type="EMBL" id="JAVDQG010000003">
    <property type="protein sequence ID" value="MDR6225792.1"/>
    <property type="molecule type" value="Genomic_DNA"/>
</dbReference>
<dbReference type="CDD" id="cd01427">
    <property type="entry name" value="HAD_like"/>
    <property type="match status" value="1"/>
</dbReference>
<keyword evidence="2" id="KW-0460">Magnesium</keyword>
<evidence type="ECO:0000313" key="4">
    <source>
        <dbReference type="Proteomes" id="UP001185012"/>
    </source>
</evidence>
<dbReference type="InterPro" id="IPR051400">
    <property type="entry name" value="HAD-like_hydrolase"/>
</dbReference>
<protein>
    <submittedName>
        <fullName evidence="3">Hydrolase of the HAD superfamily</fullName>
    </submittedName>
</protein>
<dbReference type="GO" id="GO:0016787">
    <property type="term" value="F:hydrolase activity"/>
    <property type="evidence" value="ECO:0007669"/>
    <property type="project" value="UniProtKB-KW"/>
</dbReference>
<proteinExistence type="predicted"/>
<dbReference type="Gene3D" id="3.40.50.1000">
    <property type="entry name" value="HAD superfamily/HAD-like"/>
    <property type="match status" value="1"/>
</dbReference>